<reference evidence="1 2" key="1">
    <citation type="journal article" date="2014" name="ISME J.">
        <title>Candidatus Competibacter-lineage genomes retrieved from metagenomes reveal functional metabolic diversity.</title>
        <authorList>
            <person name="McIlroy S.J."/>
            <person name="Albertsen M."/>
            <person name="Andresen E.K."/>
            <person name="Saunders A.M."/>
            <person name="Kristiansen R."/>
            <person name="Stokholm-Bjerregaard M."/>
            <person name="Nielsen K.L."/>
            <person name="Nielsen P.H."/>
        </authorList>
    </citation>
    <scope>NUCLEOTIDE SEQUENCE [LARGE SCALE GENOMIC DNA]</scope>
    <source>
        <strain evidence="1 2">Run_B_J11</strain>
    </source>
</reference>
<sequence>MAGMNPALRLSTLCMAIIGSWKAGAGRDYPTSIMALAALWPLPSRHYWPKAENSTQMFLTPLFITLKLTLGVPCKQAIQPAAGNGSPTGCFGPLLPEVRHEPTFLSRSIRGHRCGAATR</sequence>
<proteinExistence type="predicted"/>
<organism evidence="1 2">
    <name type="scientific">Candidatus Contendobacter odensis Run_B_J11</name>
    <dbReference type="NCBI Taxonomy" id="1400861"/>
    <lineage>
        <taxon>Bacteria</taxon>
        <taxon>Pseudomonadati</taxon>
        <taxon>Pseudomonadota</taxon>
        <taxon>Gammaproteobacteria</taxon>
        <taxon>Candidatus Competibacteraceae</taxon>
        <taxon>Candidatus Contendibacter</taxon>
    </lineage>
</organism>
<name>A0A7U7J5T4_9GAMM</name>
<evidence type="ECO:0000313" key="1">
    <source>
        <dbReference type="EMBL" id="CDH47197.1"/>
    </source>
</evidence>
<accession>A0A7U7J5T4</accession>
<keyword evidence="2" id="KW-1185">Reference proteome</keyword>
<gene>
    <name evidence="1" type="ORF">BN874_770047</name>
</gene>
<dbReference type="AlphaFoldDB" id="A0A7U7J5T4"/>
<dbReference type="Proteomes" id="UP000019184">
    <property type="component" value="Unassembled WGS sequence"/>
</dbReference>
<comment type="caution">
    <text evidence="1">The sequence shown here is derived from an EMBL/GenBank/DDBJ whole genome shotgun (WGS) entry which is preliminary data.</text>
</comment>
<evidence type="ECO:0000313" key="2">
    <source>
        <dbReference type="Proteomes" id="UP000019184"/>
    </source>
</evidence>
<protein>
    <submittedName>
        <fullName evidence="1">Uncharacterized protein</fullName>
    </submittedName>
</protein>
<dbReference type="EMBL" id="CBTK010000295">
    <property type="protein sequence ID" value="CDH47197.1"/>
    <property type="molecule type" value="Genomic_DNA"/>
</dbReference>